<evidence type="ECO:0000256" key="3">
    <source>
        <dbReference type="ARBA" id="ARBA00022692"/>
    </source>
</evidence>
<dbReference type="EMBL" id="KB296213">
    <property type="protein sequence ID" value="ELU12054.1"/>
    <property type="molecule type" value="Genomic_DNA"/>
</dbReference>
<evidence type="ECO:0000256" key="10">
    <source>
        <dbReference type="SAM" id="Phobius"/>
    </source>
</evidence>
<dbReference type="SUPFAM" id="SSF81321">
    <property type="entry name" value="Family A G protein-coupled receptor-like"/>
    <property type="match status" value="1"/>
</dbReference>
<evidence type="ECO:0000256" key="7">
    <source>
        <dbReference type="ARBA" id="ARBA00023170"/>
    </source>
</evidence>
<dbReference type="PANTHER" id="PTHR22752">
    <property type="entry name" value="G PROTEIN-COUPLED RECEPTOR"/>
    <property type="match status" value="1"/>
</dbReference>
<feature type="non-terminal residue" evidence="12">
    <location>
        <position position="132"/>
    </location>
</feature>
<dbReference type="EnsemblMetazoa" id="CapteT57370">
    <property type="protein sequence ID" value="CapteP57370"/>
    <property type="gene ID" value="CapteG57370"/>
</dbReference>
<keyword evidence="8 9" id="KW-0807">Transducer</keyword>
<feature type="domain" description="G-protein coupled receptors family 1 profile" evidence="11">
    <location>
        <begin position="8"/>
        <end position="132"/>
    </location>
</feature>
<keyword evidence="2" id="KW-1003">Cell membrane</keyword>
<evidence type="ECO:0000256" key="2">
    <source>
        <dbReference type="ARBA" id="ARBA00022475"/>
    </source>
</evidence>
<dbReference type="PROSITE" id="PS50262">
    <property type="entry name" value="G_PROTEIN_RECEP_F1_2"/>
    <property type="match status" value="1"/>
</dbReference>
<dbReference type="OrthoDB" id="10042731at2759"/>
<reference evidence="13" key="3">
    <citation type="submission" date="2015-06" db="UniProtKB">
        <authorList>
            <consortium name="EnsemblMetazoa"/>
        </authorList>
    </citation>
    <scope>IDENTIFICATION</scope>
</reference>
<protein>
    <recommendedName>
        <fullName evidence="11">G-protein coupled receptors family 1 profile domain-containing protein</fullName>
    </recommendedName>
</protein>
<sequence>LALVALIANTLLVWVIVKSAQLRTWTNAFIVSIASSDIIFAVFVILPAALFVNISPTSPRSCMATGSFSVLTQSVTSLSLMMVSIDRCIAVTWPLKYTITVTSASVTIMLLVVWLMSLAMAVMPLMGLGRFV</sequence>
<name>R7V0I5_CAPTE</name>
<dbReference type="InterPro" id="IPR000276">
    <property type="entry name" value="GPCR_Rhodpsn"/>
</dbReference>
<evidence type="ECO:0000313" key="12">
    <source>
        <dbReference type="EMBL" id="ELU12054.1"/>
    </source>
</evidence>
<comment type="similarity">
    <text evidence="9">Belongs to the G-protein coupled receptor 1 family.</text>
</comment>
<keyword evidence="3 9" id="KW-0812">Transmembrane</keyword>
<evidence type="ECO:0000313" key="14">
    <source>
        <dbReference type="Proteomes" id="UP000014760"/>
    </source>
</evidence>
<dbReference type="Proteomes" id="UP000014760">
    <property type="component" value="Unassembled WGS sequence"/>
</dbReference>
<dbReference type="EMBL" id="AMQN01005528">
    <property type="status" value="NOT_ANNOTATED_CDS"/>
    <property type="molecule type" value="Genomic_DNA"/>
</dbReference>
<keyword evidence="5 9" id="KW-0297">G-protein coupled receptor</keyword>
<evidence type="ECO:0000256" key="6">
    <source>
        <dbReference type="ARBA" id="ARBA00023136"/>
    </source>
</evidence>
<organism evidence="12">
    <name type="scientific">Capitella teleta</name>
    <name type="common">Polychaete worm</name>
    <dbReference type="NCBI Taxonomy" id="283909"/>
    <lineage>
        <taxon>Eukaryota</taxon>
        <taxon>Metazoa</taxon>
        <taxon>Spiralia</taxon>
        <taxon>Lophotrochozoa</taxon>
        <taxon>Annelida</taxon>
        <taxon>Polychaeta</taxon>
        <taxon>Sedentaria</taxon>
        <taxon>Scolecida</taxon>
        <taxon>Capitellidae</taxon>
        <taxon>Capitella</taxon>
    </lineage>
</organism>
<evidence type="ECO:0000313" key="13">
    <source>
        <dbReference type="EnsemblMetazoa" id="CapteP57370"/>
    </source>
</evidence>
<feature type="transmembrane region" description="Helical" evidence="10">
    <location>
        <begin position="29"/>
        <end position="52"/>
    </location>
</feature>
<evidence type="ECO:0000256" key="9">
    <source>
        <dbReference type="RuleBase" id="RU000688"/>
    </source>
</evidence>
<feature type="transmembrane region" description="Helical" evidence="10">
    <location>
        <begin position="97"/>
        <end position="122"/>
    </location>
</feature>
<dbReference type="AlphaFoldDB" id="R7V0I5"/>
<evidence type="ECO:0000256" key="4">
    <source>
        <dbReference type="ARBA" id="ARBA00022989"/>
    </source>
</evidence>
<feature type="non-terminal residue" evidence="12">
    <location>
        <position position="1"/>
    </location>
</feature>
<keyword evidence="14" id="KW-1185">Reference proteome</keyword>
<evidence type="ECO:0000256" key="5">
    <source>
        <dbReference type="ARBA" id="ARBA00023040"/>
    </source>
</evidence>
<keyword evidence="4 10" id="KW-1133">Transmembrane helix</keyword>
<proteinExistence type="inferred from homology"/>
<dbReference type="PROSITE" id="PS00237">
    <property type="entry name" value="G_PROTEIN_RECEP_F1_1"/>
    <property type="match status" value="1"/>
</dbReference>
<keyword evidence="7 9" id="KW-0675">Receptor</keyword>
<dbReference type="STRING" id="283909.R7V0I5"/>
<reference evidence="12 14" key="2">
    <citation type="journal article" date="2013" name="Nature">
        <title>Insights into bilaterian evolution from three spiralian genomes.</title>
        <authorList>
            <person name="Simakov O."/>
            <person name="Marletaz F."/>
            <person name="Cho S.J."/>
            <person name="Edsinger-Gonzales E."/>
            <person name="Havlak P."/>
            <person name="Hellsten U."/>
            <person name="Kuo D.H."/>
            <person name="Larsson T."/>
            <person name="Lv J."/>
            <person name="Arendt D."/>
            <person name="Savage R."/>
            <person name="Osoegawa K."/>
            <person name="de Jong P."/>
            <person name="Grimwood J."/>
            <person name="Chapman J.A."/>
            <person name="Shapiro H."/>
            <person name="Aerts A."/>
            <person name="Otillar R.P."/>
            <person name="Terry A.Y."/>
            <person name="Boore J.L."/>
            <person name="Grigoriev I.V."/>
            <person name="Lindberg D.R."/>
            <person name="Seaver E.C."/>
            <person name="Weisblat D.A."/>
            <person name="Putnam N.H."/>
            <person name="Rokhsar D.S."/>
        </authorList>
    </citation>
    <scope>NUCLEOTIDE SEQUENCE</scope>
    <source>
        <strain evidence="12 14">I ESC-2004</strain>
    </source>
</reference>
<dbReference type="GO" id="GO:0004930">
    <property type="term" value="F:G protein-coupled receptor activity"/>
    <property type="evidence" value="ECO:0007669"/>
    <property type="project" value="UniProtKB-KW"/>
</dbReference>
<dbReference type="OMA" id="TXLLICK"/>
<gene>
    <name evidence="12" type="ORF">CAPTEDRAFT_57370</name>
</gene>
<evidence type="ECO:0000259" key="11">
    <source>
        <dbReference type="PROSITE" id="PS50262"/>
    </source>
</evidence>
<evidence type="ECO:0000256" key="1">
    <source>
        <dbReference type="ARBA" id="ARBA00004651"/>
    </source>
</evidence>
<accession>R7V0I5</accession>
<dbReference type="GO" id="GO:0005886">
    <property type="term" value="C:plasma membrane"/>
    <property type="evidence" value="ECO:0007669"/>
    <property type="project" value="UniProtKB-SubCell"/>
</dbReference>
<dbReference type="HOGENOM" id="CLU_1922276_0_0_1"/>
<evidence type="ECO:0000256" key="8">
    <source>
        <dbReference type="ARBA" id="ARBA00023224"/>
    </source>
</evidence>
<keyword evidence="6 10" id="KW-0472">Membrane</keyword>
<dbReference type="Pfam" id="PF00001">
    <property type="entry name" value="7tm_1"/>
    <property type="match status" value="1"/>
</dbReference>
<dbReference type="InterPro" id="IPR017452">
    <property type="entry name" value="GPCR_Rhodpsn_7TM"/>
</dbReference>
<comment type="subcellular location">
    <subcellularLocation>
        <location evidence="1">Cell membrane</location>
        <topology evidence="1">Multi-pass membrane protein</topology>
    </subcellularLocation>
</comment>
<reference evidence="14" key="1">
    <citation type="submission" date="2012-12" db="EMBL/GenBank/DDBJ databases">
        <authorList>
            <person name="Hellsten U."/>
            <person name="Grimwood J."/>
            <person name="Chapman J.A."/>
            <person name="Shapiro H."/>
            <person name="Aerts A."/>
            <person name="Otillar R.P."/>
            <person name="Terry A.Y."/>
            <person name="Boore J.L."/>
            <person name="Simakov O."/>
            <person name="Marletaz F."/>
            <person name="Cho S.-J."/>
            <person name="Edsinger-Gonzales E."/>
            <person name="Havlak P."/>
            <person name="Kuo D.-H."/>
            <person name="Larsson T."/>
            <person name="Lv J."/>
            <person name="Arendt D."/>
            <person name="Savage R."/>
            <person name="Osoegawa K."/>
            <person name="de Jong P."/>
            <person name="Lindberg D.R."/>
            <person name="Seaver E.C."/>
            <person name="Weisblat D.A."/>
            <person name="Putnam N.H."/>
            <person name="Grigoriev I.V."/>
            <person name="Rokhsar D.S."/>
        </authorList>
    </citation>
    <scope>NUCLEOTIDE SEQUENCE</scope>
    <source>
        <strain evidence="14">I ESC-2004</strain>
    </source>
</reference>
<dbReference type="PRINTS" id="PR00237">
    <property type="entry name" value="GPCRRHODOPSN"/>
</dbReference>
<dbReference type="PANTHER" id="PTHR22752:SF14">
    <property type="entry name" value="G-PROTEIN COUPLED RECEPTORS FAMILY 1 PROFILE DOMAIN-CONTAINING PROTEIN"/>
    <property type="match status" value="1"/>
</dbReference>
<dbReference type="Gene3D" id="1.20.1070.10">
    <property type="entry name" value="Rhodopsin 7-helix transmembrane proteins"/>
    <property type="match status" value="1"/>
</dbReference>
<feature type="transmembrane region" description="Helical" evidence="10">
    <location>
        <begin position="64"/>
        <end position="85"/>
    </location>
</feature>